<organism evidence="1 2">
    <name type="scientific">Megasphaera paucivorans</name>
    <dbReference type="NCBI Taxonomy" id="349095"/>
    <lineage>
        <taxon>Bacteria</taxon>
        <taxon>Bacillati</taxon>
        <taxon>Bacillota</taxon>
        <taxon>Negativicutes</taxon>
        <taxon>Veillonellales</taxon>
        <taxon>Veillonellaceae</taxon>
        <taxon>Megasphaera</taxon>
    </lineage>
</organism>
<evidence type="ECO:0000313" key="2">
    <source>
        <dbReference type="Proteomes" id="UP000199309"/>
    </source>
</evidence>
<sequence>MISIRSMLHNDEESLFEQIKYIHDNFPEIWIDKYINNLDCPFNYGFLDKCPSRELQHDCKKCWDLLLSGENKSSK</sequence>
<keyword evidence="2" id="KW-1185">Reference proteome</keyword>
<proteinExistence type="predicted"/>
<name>A0A1H0BSY2_9FIRM</name>
<gene>
    <name evidence="1" type="ORF">SAMN05660299_02791</name>
</gene>
<protein>
    <submittedName>
        <fullName evidence="1">Uncharacterized protein</fullName>
    </submittedName>
</protein>
<dbReference type="RefSeq" id="WP_091653156.1">
    <property type="nucleotide sequence ID" value="NZ_FNHQ01000056.1"/>
</dbReference>
<dbReference type="AlphaFoldDB" id="A0A1H0BSY2"/>
<accession>A0A1H0BSY2</accession>
<dbReference type="EMBL" id="FNHQ01000056">
    <property type="protein sequence ID" value="SDN48764.1"/>
    <property type="molecule type" value="Genomic_DNA"/>
</dbReference>
<reference evidence="1 2" key="1">
    <citation type="submission" date="2016-10" db="EMBL/GenBank/DDBJ databases">
        <authorList>
            <person name="de Groot N.N."/>
        </authorList>
    </citation>
    <scope>NUCLEOTIDE SEQUENCE [LARGE SCALE GENOMIC DNA]</scope>
    <source>
        <strain evidence="1 2">DSM 16981</strain>
    </source>
</reference>
<dbReference type="Proteomes" id="UP000199309">
    <property type="component" value="Unassembled WGS sequence"/>
</dbReference>
<evidence type="ECO:0000313" key="1">
    <source>
        <dbReference type="EMBL" id="SDN48764.1"/>
    </source>
</evidence>